<accession>A0A1B0DJC7</accession>
<dbReference type="PROSITE" id="PS50305">
    <property type="entry name" value="SIRTUIN"/>
    <property type="match status" value="1"/>
</dbReference>
<dbReference type="GO" id="GO:0070403">
    <property type="term" value="F:NAD+ binding"/>
    <property type="evidence" value="ECO:0007669"/>
    <property type="project" value="InterPro"/>
</dbReference>
<dbReference type="Gene3D" id="3.40.50.1220">
    <property type="entry name" value="TPP-binding domain"/>
    <property type="match status" value="1"/>
</dbReference>
<dbReference type="InterPro" id="IPR026591">
    <property type="entry name" value="Sirtuin_cat_small_dom_sf"/>
</dbReference>
<dbReference type="InterPro" id="IPR003000">
    <property type="entry name" value="Sirtuin"/>
</dbReference>
<dbReference type="InterPro" id="IPR026590">
    <property type="entry name" value="Ssirtuin_cat_dom"/>
</dbReference>
<keyword evidence="1" id="KW-0808">Transferase</keyword>
<name>A0A1B0DJC7_PHLPP</name>
<sequence length="121" mass="13093">MTDMLRPDGDVDIPQAAIDAFVVPPCPKCGGNLKPRIVFFGDNVPLKTIEEIVHWNCESDGLLVLGSSLLVFSGFRLVVQTKELGLPVAIVNIGPTRGDDYADLKISAKCGDIIPRLFATR</sequence>
<protein>
    <submittedName>
        <fullName evidence="4">Uncharacterized protein</fullName>
    </submittedName>
</protein>
<evidence type="ECO:0000313" key="5">
    <source>
        <dbReference type="Proteomes" id="UP000092462"/>
    </source>
</evidence>
<dbReference type="GO" id="GO:0017136">
    <property type="term" value="F:histone deacetylase activity, NAD-dependent"/>
    <property type="evidence" value="ECO:0007669"/>
    <property type="project" value="TreeGrafter"/>
</dbReference>
<dbReference type="EnsemblMetazoa" id="PPAI008351-RA">
    <property type="protein sequence ID" value="PPAI008351-PA"/>
    <property type="gene ID" value="PPAI008351"/>
</dbReference>
<dbReference type="InterPro" id="IPR050134">
    <property type="entry name" value="NAD-dep_sirtuin_deacylases"/>
</dbReference>
<keyword evidence="2" id="KW-0520">NAD</keyword>
<dbReference type="AlphaFoldDB" id="A0A1B0DJC7"/>
<dbReference type="InterPro" id="IPR029035">
    <property type="entry name" value="DHS-like_NAD/FAD-binding_dom"/>
</dbReference>
<evidence type="ECO:0000256" key="2">
    <source>
        <dbReference type="ARBA" id="ARBA00023027"/>
    </source>
</evidence>
<proteinExistence type="predicted"/>
<keyword evidence="5" id="KW-1185">Reference proteome</keyword>
<dbReference type="GO" id="GO:0005759">
    <property type="term" value="C:mitochondrial matrix"/>
    <property type="evidence" value="ECO:0007669"/>
    <property type="project" value="TreeGrafter"/>
</dbReference>
<dbReference type="VEuPathDB" id="VectorBase:PPAPM1_006815"/>
<dbReference type="Gene3D" id="3.30.1600.10">
    <property type="entry name" value="SIR2/SIRT2 'Small Domain"/>
    <property type="match status" value="1"/>
</dbReference>
<evidence type="ECO:0000313" key="4">
    <source>
        <dbReference type="EnsemblMetazoa" id="PPAI008351-PA"/>
    </source>
</evidence>
<dbReference type="PANTHER" id="PTHR11085">
    <property type="entry name" value="NAD-DEPENDENT PROTEIN DEACYLASE SIRTUIN-5, MITOCHONDRIAL-RELATED"/>
    <property type="match status" value="1"/>
</dbReference>
<evidence type="ECO:0000256" key="3">
    <source>
        <dbReference type="PROSITE-ProRule" id="PRU00236"/>
    </source>
</evidence>
<dbReference type="Pfam" id="PF02146">
    <property type="entry name" value="SIR2"/>
    <property type="match status" value="1"/>
</dbReference>
<comment type="caution">
    <text evidence="3">Lacks conserved residue(s) required for the propagation of feature annotation.</text>
</comment>
<reference evidence="4" key="1">
    <citation type="submission" date="2022-08" db="UniProtKB">
        <authorList>
            <consortium name="EnsemblMetazoa"/>
        </authorList>
    </citation>
    <scope>IDENTIFICATION</scope>
    <source>
        <strain evidence="4">Israel</strain>
    </source>
</reference>
<dbReference type="EMBL" id="AJVK01064834">
    <property type="status" value="NOT_ANNOTATED_CDS"/>
    <property type="molecule type" value="Genomic_DNA"/>
</dbReference>
<dbReference type="VEuPathDB" id="VectorBase:PPAI008351"/>
<organism evidence="4 5">
    <name type="scientific">Phlebotomus papatasi</name>
    <name type="common">Sandfly</name>
    <dbReference type="NCBI Taxonomy" id="29031"/>
    <lineage>
        <taxon>Eukaryota</taxon>
        <taxon>Metazoa</taxon>
        <taxon>Ecdysozoa</taxon>
        <taxon>Arthropoda</taxon>
        <taxon>Hexapoda</taxon>
        <taxon>Insecta</taxon>
        <taxon>Pterygota</taxon>
        <taxon>Neoptera</taxon>
        <taxon>Endopterygota</taxon>
        <taxon>Diptera</taxon>
        <taxon>Nematocera</taxon>
        <taxon>Psychodoidea</taxon>
        <taxon>Psychodidae</taxon>
        <taxon>Phlebotomus</taxon>
        <taxon>Phlebotomus</taxon>
    </lineage>
</organism>
<evidence type="ECO:0000256" key="1">
    <source>
        <dbReference type="ARBA" id="ARBA00022679"/>
    </source>
</evidence>
<dbReference type="Proteomes" id="UP000092462">
    <property type="component" value="Unassembled WGS sequence"/>
</dbReference>
<dbReference type="PANTHER" id="PTHR11085:SF10">
    <property type="entry name" value="NAD-DEPENDENT PROTEIN DEACYLASE SIRTUIN-5, MITOCHONDRIAL-RELATED"/>
    <property type="match status" value="1"/>
</dbReference>
<dbReference type="SUPFAM" id="SSF52467">
    <property type="entry name" value="DHS-like NAD/FAD-binding domain"/>
    <property type="match status" value="1"/>
</dbReference>